<keyword evidence="1" id="KW-0285">Flavoprotein</keyword>
<name>A0A7D6E1A9_9MYCO</name>
<dbReference type="AlphaFoldDB" id="A0A7D6E1A9"/>
<dbReference type="InterPro" id="IPR013785">
    <property type="entry name" value="Aldolase_TIM"/>
</dbReference>
<proteinExistence type="predicted"/>
<keyword evidence="2" id="KW-0560">Oxidoreductase</keyword>
<dbReference type="Proteomes" id="UP000510682">
    <property type="component" value="Chromosome"/>
</dbReference>
<dbReference type="GO" id="GO:0016491">
    <property type="term" value="F:oxidoreductase activity"/>
    <property type="evidence" value="ECO:0007669"/>
    <property type="project" value="UniProtKB-KW"/>
</dbReference>
<reference evidence="5" key="3">
    <citation type="submission" date="2023-07" db="EMBL/GenBank/DDBJ databases">
        <title>Description of Mycobacterium gordonae subsp. intergordonae subsp.nov. and Mycobacterium gordonae subsp. gordonae subsp. nov.</title>
        <authorList>
            <person name="Huang H."/>
        </authorList>
    </citation>
    <scope>NUCLEOTIDE SEQUENCE [LARGE SCALE GENOMIC DNA]</scope>
    <source>
        <strain evidence="5">24</strain>
    </source>
</reference>
<reference evidence="5" key="1">
    <citation type="submission" date="2020-07" db="EMBL/GenBank/DDBJ databases">
        <title>Description of Mycobacterium gordonae subsp. intergordonae subsp.nov. and Mycobacterium gordonae subsp. gordonae subsp. nov.</title>
        <authorList>
            <person name="Yu X."/>
        </authorList>
    </citation>
    <scope>NUCLEOTIDE SEQUENCE [LARGE SCALE GENOMIC DNA]</scope>
    <source>
        <strain evidence="5">24</strain>
    </source>
</reference>
<dbReference type="Gene3D" id="3.20.20.70">
    <property type="entry name" value="Aldolase class I"/>
    <property type="match status" value="1"/>
</dbReference>
<gene>
    <name evidence="4" type="ORF">H0P51_06905</name>
</gene>
<evidence type="ECO:0000313" key="4">
    <source>
        <dbReference type="EMBL" id="QLL08649.1"/>
    </source>
</evidence>
<dbReference type="GO" id="GO:0010181">
    <property type="term" value="F:FMN binding"/>
    <property type="evidence" value="ECO:0007669"/>
    <property type="project" value="InterPro"/>
</dbReference>
<accession>A0A7D6E1A9</accession>
<protein>
    <submittedName>
        <fullName evidence="4">NADH:flavin oxidoreductase/NADH oxidase family protein</fullName>
    </submittedName>
</protein>
<dbReference type="PANTHER" id="PTHR43656:SF2">
    <property type="entry name" value="BINDING OXIDOREDUCTASE, PUTATIVE (AFU_ORTHOLOGUE AFUA_2G08260)-RELATED"/>
    <property type="match status" value="1"/>
</dbReference>
<keyword evidence="5" id="KW-1185">Reference proteome</keyword>
<dbReference type="Pfam" id="PF00724">
    <property type="entry name" value="Oxidored_FMN"/>
    <property type="match status" value="1"/>
</dbReference>
<evidence type="ECO:0000256" key="2">
    <source>
        <dbReference type="ARBA" id="ARBA00023002"/>
    </source>
</evidence>
<dbReference type="InterPro" id="IPR051799">
    <property type="entry name" value="NADH_flavin_oxidoreductase"/>
</dbReference>
<dbReference type="EMBL" id="CP059165">
    <property type="protein sequence ID" value="QLL08649.1"/>
    <property type="molecule type" value="Genomic_DNA"/>
</dbReference>
<evidence type="ECO:0000256" key="1">
    <source>
        <dbReference type="ARBA" id="ARBA00022630"/>
    </source>
</evidence>
<dbReference type="CDD" id="cd04733">
    <property type="entry name" value="OYE_like_2_FMN"/>
    <property type="match status" value="1"/>
</dbReference>
<dbReference type="PANTHER" id="PTHR43656">
    <property type="entry name" value="BINDING OXIDOREDUCTASE, PUTATIVE (AFU_ORTHOLOGUE AFUA_2G08260)-RELATED"/>
    <property type="match status" value="1"/>
</dbReference>
<dbReference type="KEGG" id="mgor:H0P51_06905"/>
<dbReference type="RefSeq" id="WP_180917234.1">
    <property type="nucleotide sequence ID" value="NZ_CP059165.1"/>
</dbReference>
<dbReference type="InterPro" id="IPR001155">
    <property type="entry name" value="OxRdtase_FMN_N"/>
</dbReference>
<feature type="domain" description="NADH:flavin oxidoreductase/NADH oxidase N-terminal" evidence="3">
    <location>
        <begin position="7"/>
        <end position="342"/>
    </location>
</feature>
<evidence type="ECO:0000313" key="5">
    <source>
        <dbReference type="Proteomes" id="UP000510682"/>
    </source>
</evidence>
<organism evidence="4 5">
    <name type="scientific">Mycobacterium vicinigordonae</name>
    <dbReference type="NCBI Taxonomy" id="1719132"/>
    <lineage>
        <taxon>Bacteria</taxon>
        <taxon>Bacillati</taxon>
        <taxon>Actinomycetota</taxon>
        <taxon>Actinomycetes</taxon>
        <taxon>Mycobacteriales</taxon>
        <taxon>Mycobacteriaceae</taxon>
        <taxon>Mycobacterium</taxon>
    </lineage>
</organism>
<evidence type="ECO:0000259" key="3">
    <source>
        <dbReference type="Pfam" id="PF00724"/>
    </source>
</evidence>
<dbReference type="SUPFAM" id="SSF51395">
    <property type="entry name" value="FMN-linked oxidoreductases"/>
    <property type="match status" value="1"/>
</dbReference>
<sequence length="424" mass="45829">MSNPPPELFSPLQLPSGQILRNRIAKAAMEEGMAGQAQLPDRRLTALYRRWGAGGAGLLITGNVMVHAEALTGPGGIVLDADAPLGPFAAWAHAGKSGGAAMWMQISHPGRQVQANMPGVVWGPSDIAVDVGRHSKRFGQPIAMSVNQIHDTIDRFATTARRAEEAGFDGVEVHAAHGYLLSQFLSPLVNVRTDEWGGPLENRARLLLEVVTAIRAAVSPSFAVAVKLNSADFQRGGFDADDARKVIEMLAPRRIDLVEISGGSYESPAMTGRAADGRTAAREAYFLELASELAATSPLPLMLTGGISRRDTAEQVLANGVSMIGMGTALATTPDLPNRWRRDFEATTKLKPVNWSDKALASMASMAQVRYQMRRIAAGKNPTQRVGPGLSLLADRRQQRRALRRYSRWLKSKNDARQPIPAHR</sequence>
<reference evidence="4 5" key="2">
    <citation type="submission" date="2020-07" db="EMBL/GenBank/DDBJ databases">
        <authorList>
            <person name="Yu X."/>
        </authorList>
    </citation>
    <scope>NUCLEOTIDE SEQUENCE [LARGE SCALE GENOMIC DNA]</scope>
    <source>
        <strain evidence="5">24</strain>
    </source>
</reference>